<dbReference type="GeneID" id="97484516"/>
<dbReference type="EMBL" id="BMUB01000002">
    <property type="protein sequence ID" value="GGU63825.1"/>
    <property type="molecule type" value="Genomic_DNA"/>
</dbReference>
<dbReference type="GO" id="GO:0016747">
    <property type="term" value="F:acyltransferase activity, transferring groups other than amino-acyl groups"/>
    <property type="evidence" value="ECO:0007669"/>
    <property type="project" value="InterPro"/>
</dbReference>
<dbReference type="InterPro" id="IPR016181">
    <property type="entry name" value="Acyl_CoA_acyltransferase"/>
</dbReference>
<dbReference type="InterPro" id="IPR000182">
    <property type="entry name" value="GNAT_dom"/>
</dbReference>
<dbReference type="Proteomes" id="UP000610124">
    <property type="component" value="Unassembled WGS sequence"/>
</dbReference>
<accession>A0A8H9HHL1</accession>
<sequence length="257" mass="27973">MNGVGAMAEADWVTRRHGDGVPVLRYRLGEREGRPWADLLEVLDDSADPAEYIRAELPGWVVSGPPELGQRLLAQGATALRHAHTFRRDLRADPPPADWTGTPLREGLRAVPCDRSPEEMLESWRAAFDPAHVDHYPGDDARAVADRIGPLLAGQAIGPVLPSSLLAVDAEDRVVGAAVLTDRDGLPWVAEVFRHPRRGYRGLGADLLRRALGDAAHRGLADVHLVVTEGNPARRVYEALGFLRQETSLTVIVPDAV</sequence>
<evidence type="ECO:0000259" key="1">
    <source>
        <dbReference type="PROSITE" id="PS51186"/>
    </source>
</evidence>
<dbReference type="AlphaFoldDB" id="A0A8H9HHL1"/>
<dbReference type="CDD" id="cd04301">
    <property type="entry name" value="NAT_SF"/>
    <property type="match status" value="1"/>
</dbReference>
<name>A0A8H9HHL1_KITAU</name>
<protein>
    <recommendedName>
        <fullName evidence="1">N-acetyltransferase domain-containing protein</fullName>
    </recommendedName>
</protein>
<reference evidence="2" key="2">
    <citation type="submission" date="2020-09" db="EMBL/GenBank/DDBJ databases">
        <authorList>
            <person name="Sun Q."/>
            <person name="Ohkuma M."/>
        </authorList>
    </citation>
    <scope>NUCLEOTIDE SEQUENCE</scope>
    <source>
        <strain evidence="2">JCM 4434</strain>
    </source>
</reference>
<proteinExistence type="predicted"/>
<evidence type="ECO:0000313" key="2">
    <source>
        <dbReference type="EMBL" id="GGU63825.1"/>
    </source>
</evidence>
<dbReference type="PROSITE" id="PS51186">
    <property type="entry name" value="GNAT"/>
    <property type="match status" value="1"/>
</dbReference>
<feature type="domain" description="N-acetyltransferase" evidence="1">
    <location>
        <begin position="106"/>
        <end position="257"/>
    </location>
</feature>
<dbReference type="SUPFAM" id="SSF55729">
    <property type="entry name" value="Acyl-CoA N-acyltransferases (Nat)"/>
    <property type="match status" value="1"/>
</dbReference>
<comment type="caution">
    <text evidence="2">The sequence shown here is derived from an EMBL/GenBank/DDBJ whole genome shotgun (WGS) entry which is preliminary data.</text>
</comment>
<evidence type="ECO:0000313" key="3">
    <source>
        <dbReference type="Proteomes" id="UP000610124"/>
    </source>
</evidence>
<reference evidence="2" key="1">
    <citation type="journal article" date="2014" name="Int. J. Syst. Evol. Microbiol.">
        <title>Complete genome sequence of Corynebacterium casei LMG S-19264T (=DSM 44701T), isolated from a smear-ripened cheese.</title>
        <authorList>
            <consortium name="US DOE Joint Genome Institute (JGI-PGF)"/>
            <person name="Walter F."/>
            <person name="Albersmeier A."/>
            <person name="Kalinowski J."/>
            <person name="Ruckert C."/>
        </authorList>
    </citation>
    <scope>NUCLEOTIDE SEQUENCE</scope>
    <source>
        <strain evidence="2">JCM 4434</strain>
    </source>
</reference>
<gene>
    <name evidence="2" type="ORF">GCM10010502_13580</name>
</gene>
<dbReference type="Gene3D" id="3.40.630.30">
    <property type="match status" value="1"/>
</dbReference>
<organism evidence="2 3">
    <name type="scientific">Kitasatospora aureofaciens</name>
    <name type="common">Streptomyces aureofaciens</name>
    <dbReference type="NCBI Taxonomy" id="1894"/>
    <lineage>
        <taxon>Bacteria</taxon>
        <taxon>Bacillati</taxon>
        <taxon>Actinomycetota</taxon>
        <taxon>Actinomycetes</taxon>
        <taxon>Kitasatosporales</taxon>
        <taxon>Streptomycetaceae</taxon>
        <taxon>Kitasatospora</taxon>
    </lineage>
</organism>
<dbReference type="Pfam" id="PF00583">
    <property type="entry name" value="Acetyltransf_1"/>
    <property type="match status" value="1"/>
</dbReference>
<dbReference type="RefSeq" id="WP_232543040.1">
    <property type="nucleotide sequence ID" value="NZ_BMUB01000002.1"/>
</dbReference>